<sequence length="38" mass="3923">MVPPAWCLASFRGPLGAGHVGGSAPTFHRLSFADSRPA</sequence>
<dbReference type="EMBL" id="BK032646">
    <property type="protein sequence ID" value="DAF53040.1"/>
    <property type="molecule type" value="Genomic_DNA"/>
</dbReference>
<evidence type="ECO:0000313" key="1">
    <source>
        <dbReference type="EMBL" id="DAF53040.1"/>
    </source>
</evidence>
<name>A0A8S5SQ36_9CAUD</name>
<protein>
    <submittedName>
        <fullName evidence="1">Uncharacterized protein</fullName>
    </submittedName>
</protein>
<organism evidence="1">
    <name type="scientific">Siphoviridae sp. ctJyX12</name>
    <dbReference type="NCBI Taxonomy" id="2827840"/>
    <lineage>
        <taxon>Viruses</taxon>
        <taxon>Duplodnaviria</taxon>
        <taxon>Heunggongvirae</taxon>
        <taxon>Uroviricota</taxon>
        <taxon>Caudoviricetes</taxon>
    </lineage>
</organism>
<accession>A0A8S5SQ36</accession>
<proteinExistence type="predicted"/>
<reference evidence="1" key="1">
    <citation type="journal article" date="2021" name="Proc. Natl. Acad. Sci. U.S.A.">
        <title>A Catalog of Tens of Thousands of Viruses from Human Metagenomes Reveals Hidden Associations with Chronic Diseases.</title>
        <authorList>
            <person name="Tisza M.J."/>
            <person name="Buck C.B."/>
        </authorList>
    </citation>
    <scope>NUCLEOTIDE SEQUENCE</scope>
    <source>
        <strain evidence="1">CtJyX12</strain>
    </source>
</reference>